<dbReference type="Proteomes" id="UP000241405">
    <property type="component" value="Unassembled WGS sequence"/>
</dbReference>
<dbReference type="RefSeq" id="WP_107188949.1">
    <property type="nucleotide sequence ID" value="NZ_PYMN01000001.1"/>
</dbReference>
<dbReference type="AlphaFoldDB" id="A0A2T3JKX3"/>
<keyword evidence="3" id="KW-1185">Reference proteome</keyword>
<proteinExistence type="predicted"/>
<dbReference type="Proteomes" id="UP000241618">
    <property type="component" value="Unassembled WGS sequence"/>
</dbReference>
<reference evidence="3 4" key="1">
    <citation type="submission" date="2018-03" db="EMBL/GenBank/DDBJ databases">
        <title>Whole genome sequencing of Histamine producing bacteria.</title>
        <authorList>
            <person name="Butler K."/>
        </authorList>
    </citation>
    <scope>NUCLEOTIDE SEQUENCE [LARGE SCALE GENOMIC DNA]</scope>
    <source>
        <strain evidence="2 4">FS-6.1</strain>
        <strain evidence="1 3">FS-6.2</strain>
    </source>
</reference>
<dbReference type="InterPro" id="IPR006521">
    <property type="entry name" value="Tail_protein_I"/>
</dbReference>
<evidence type="ECO:0000313" key="1">
    <source>
        <dbReference type="EMBL" id="PSU24482.1"/>
    </source>
</evidence>
<evidence type="ECO:0000313" key="3">
    <source>
        <dbReference type="Proteomes" id="UP000241405"/>
    </source>
</evidence>
<gene>
    <name evidence="2" type="ORF">C9J18_15630</name>
    <name evidence="1" type="ORF">CTM96_12620</name>
</gene>
<sequence>MLKLELPFWMQRGELHKLNLAAQSFWTQVEQWLSIPLSKFDLMTCDLILVDHIAWQRKIKRLDNEIEPIYRRRVNHAFVNAQDAGMNQGMYAIFERLGIPIFDIKERQPDKDWDIVTIEMSDDILSNHKILINLLVQTYGATCRRYEYSVTATLSQSVAVGEMNWNHQTLVATFPLITALDPL</sequence>
<name>A0A2T3JKX3_PHOPO</name>
<organism evidence="2 4">
    <name type="scientific">Photobacterium phosphoreum</name>
    <dbReference type="NCBI Taxonomy" id="659"/>
    <lineage>
        <taxon>Bacteria</taxon>
        <taxon>Pseudomonadati</taxon>
        <taxon>Pseudomonadota</taxon>
        <taxon>Gammaproteobacteria</taxon>
        <taxon>Vibrionales</taxon>
        <taxon>Vibrionaceae</taxon>
        <taxon>Photobacterium</taxon>
    </lineage>
</organism>
<protein>
    <submittedName>
        <fullName evidence="2">Phage tail protein</fullName>
    </submittedName>
</protein>
<evidence type="ECO:0000313" key="4">
    <source>
        <dbReference type="Proteomes" id="UP000241618"/>
    </source>
</evidence>
<accession>A0A2T3JKX3</accession>
<evidence type="ECO:0000313" key="2">
    <source>
        <dbReference type="EMBL" id="PSU49646.1"/>
    </source>
</evidence>
<comment type="caution">
    <text evidence="2">The sequence shown here is derived from an EMBL/GenBank/DDBJ whole genome shotgun (WGS) entry which is preliminary data.</text>
</comment>
<dbReference type="EMBL" id="PYMO01000012">
    <property type="protein sequence ID" value="PSU24482.1"/>
    <property type="molecule type" value="Genomic_DNA"/>
</dbReference>
<dbReference type="Pfam" id="PF09684">
    <property type="entry name" value="Tail_P2_I"/>
    <property type="match status" value="1"/>
</dbReference>
<dbReference type="EMBL" id="PYMP01000016">
    <property type="protein sequence ID" value="PSU49646.1"/>
    <property type="molecule type" value="Genomic_DNA"/>
</dbReference>